<reference evidence="2 3" key="1">
    <citation type="submission" date="2018-05" db="EMBL/GenBank/DDBJ databases">
        <title>Genomic Encyclopedia of Type Strains, Phase IV (KMG-IV): sequencing the most valuable type-strain genomes for metagenomic binning, comparative biology and taxonomic classification.</title>
        <authorList>
            <person name="Goeker M."/>
        </authorList>
    </citation>
    <scope>NUCLEOTIDE SEQUENCE [LARGE SCALE GENOMIC DNA]</scope>
    <source>
        <strain evidence="2 3">DSM 25350</strain>
    </source>
</reference>
<dbReference type="OrthoDB" id="9789605at2"/>
<dbReference type="InterPro" id="IPR016181">
    <property type="entry name" value="Acyl_CoA_acyltransferase"/>
</dbReference>
<evidence type="ECO:0000313" key="2">
    <source>
        <dbReference type="EMBL" id="PWK53182.1"/>
    </source>
</evidence>
<accession>A0A316FXU0</accession>
<keyword evidence="2" id="KW-0687">Ribonucleoprotein</keyword>
<dbReference type="GO" id="GO:0016747">
    <property type="term" value="F:acyltransferase activity, transferring groups other than amino-acyl groups"/>
    <property type="evidence" value="ECO:0007669"/>
    <property type="project" value="InterPro"/>
</dbReference>
<evidence type="ECO:0000313" key="3">
    <source>
        <dbReference type="Proteomes" id="UP000245790"/>
    </source>
</evidence>
<dbReference type="AlphaFoldDB" id="A0A316FXU0"/>
<dbReference type="Gene3D" id="3.40.630.30">
    <property type="match status" value="1"/>
</dbReference>
<dbReference type="CDD" id="cd04301">
    <property type="entry name" value="NAT_SF"/>
    <property type="match status" value="1"/>
</dbReference>
<name>A0A316FXU0_9GAMM</name>
<organism evidence="2 3">
    <name type="scientific">Pleionea mediterranea</name>
    <dbReference type="NCBI Taxonomy" id="523701"/>
    <lineage>
        <taxon>Bacteria</taxon>
        <taxon>Pseudomonadati</taxon>
        <taxon>Pseudomonadota</taxon>
        <taxon>Gammaproteobacteria</taxon>
        <taxon>Oceanospirillales</taxon>
        <taxon>Pleioneaceae</taxon>
        <taxon>Pleionea</taxon>
    </lineage>
</organism>
<dbReference type="RefSeq" id="WP_109762245.1">
    <property type="nucleotide sequence ID" value="NZ_QGGU01000003.1"/>
</dbReference>
<dbReference type="Pfam" id="PF13673">
    <property type="entry name" value="Acetyltransf_10"/>
    <property type="match status" value="1"/>
</dbReference>
<evidence type="ECO:0000259" key="1">
    <source>
        <dbReference type="PROSITE" id="PS51186"/>
    </source>
</evidence>
<keyword evidence="2" id="KW-0689">Ribosomal protein</keyword>
<protein>
    <submittedName>
        <fullName evidence="2">Ribosomal protein S18 acetylase RimI-like enzyme</fullName>
    </submittedName>
</protein>
<dbReference type="Proteomes" id="UP000245790">
    <property type="component" value="Unassembled WGS sequence"/>
</dbReference>
<dbReference type="EMBL" id="QGGU01000003">
    <property type="protein sequence ID" value="PWK53182.1"/>
    <property type="molecule type" value="Genomic_DNA"/>
</dbReference>
<gene>
    <name evidence="2" type="ORF">C8D97_1035</name>
</gene>
<dbReference type="InterPro" id="IPR052564">
    <property type="entry name" value="N-acetyltrans/Recomb-assoc"/>
</dbReference>
<dbReference type="GO" id="GO:0005840">
    <property type="term" value="C:ribosome"/>
    <property type="evidence" value="ECO:0007669"/>
    <property type="project" value="UniProtKB-KW"/>
</dbReference>
<keyword evidence="3" id="KW-1185">Reference proteome</keyword>
<dbReference type="PANTHER" id="PTHR43451">
    <property type="entry name" value="ACETYLTRANSFERASE (GNAT) FAMILY PROTEIN"/>
    <property type="match status" value="1"/>
</dbReference>
<dbReference type="PANTHER" id="PTHR43451:SF1">
    <property type="entry name" value="ACETYLTRANSFERASE"/>
    <property type="match status" value="1"/>
</dbReference>
<sequence length="152" mass="17698">MNIRKAHVQDVTEIRSLIVRAVEPESNPDFDEEGVKLFYKPNELPAIKSRILDDNYLTLCFIKDDRIVGIITMHEHEKLDQLFVDPSFRNMGISRELWLAAKEHCFKMGNKSGYWVKSSTVAIPVYKSFGFRLTDVRQQKNGITYYPMVLEL</sequence>
<dbReference type="InterPro" id="IPR000182">
    <property type="entry name" value="GNAT_dom"/>
</dbReference>
<dbReference type="PROSITE" id="PS51186">
    <property type="entry name" value="GNAT"/>
    <property type="match status" value="1"/>
</dbReference>
<proteinExistence type="predicted"/>
<comment type="caution">
    <text evidence="2">The sequence shown here is derived from an EMBL/GenBank/DDBJ whole genome shotgun (WGS) entry which is preliminary data.</text>
</comment>
<feature type="domain" description="N-acetyltransferase" evidence="1">
    <location>
        <begin position="17"/>
        <end position="152"/>
    </location>
</feature>
<dbReference type="SUPFAM" id="SSF55729">
    <property type="entry name" value="Acyl-CoA N-acyltransferases (Nat)"/>
    <property type="match status" value="1"/>
</dbReference>